<dbReference type="EMBL" id="JAGQFT010000049">
    <property type="protein sequence ID" value="MBR0562391.1"/>
    <property type="molecule type" value="Genomic_DNA"/>
</dbReference>
<name>A0A8J7VU96_9GAMM</name>
<organism evidence="3">
    <name type="scientific">Coralloluteibacterium stylophorae</name>
    <dbReference type="NCBI Taxonomy" id="1776034"/>
    <lineage>
        <taxon>Bacteria</taxon>
        <taxon>Pseudomonadati</taxon>
        <taxon>Pseudomonadota</taxon>
        <taxon>Gammaproteobacteria</taxon>
        <taxon>Lysobacterales</taxon>
        <taxon>Lysobacteraceae</taxon>
        <taxon>Coralloluteibacterium</taxon>
    </lineage>
</organism>
<protein>
    <submittedName>
        <fullName evidence="3">Aldo/keto reductase</fullName>
    </submittedName>
</protein>
<evidence type="ECO:0000313" key="4">
    <source>
        <dbReference type="EMBL" id="MBS7455629.1"/>
    </source>
</evidence>
<dbReference type="AlphaFoldDB" id="A0A8J7VU96"/>
<dbReference type="EMBL" id="JAGQFT020000001">
    <property type="protein sequence ID" value="MBS7455629.1"/>
    <property type="molecule type" value="Genomic_DNA"/>
</dbReference>
<dbReference type="CDD" id="cd19081">
    <property type="entry name" value="AKR_AKR9C1"/>
    <property type="match status" value="1"/>
</dbReference>
<evidence type="ECO:0000313" key="3">
    <source>
        <dbReference type="EMBL" id="MBR0562391.1"/>
    </source>
</evidence>
<keyword evidence="5" id="KW-1185">Reference proteome</keyword>
<evidence type="ECO:0000256" key="1">
    <source>
        <dbReference type="ARBA" id="ARBA00023002"/>
    </source>
</evidence>
<keyword evidence="1" id="KW-0560">Oxidoreductase</keyword>
<dbReference type="FunFam" id="3.20.20.100:FF:000004">
    <property type="entry name" value="Oxidoreductase, aldo/keto reductase"/>
    <property type="match status" value="1"/>
</dbReference>
<dbReference type="Pfam" id="PF00248">
    <property type="entry name" value="Aldo_ket_red"/>
    <property type="match status" value="1"/>
</dbReference>
<dbReference type="InterPro" id="IPR023210">
    <property type="entry name" value="NADP_OxRdtase_dom"/>
</dbReference>
<proteinExistence type="predicted"/>
<reference evidence="4 5" key="1">
    <citation type="journal article" date="2021" name="Microbiol. Resour. Announc.">
        <title>Draft Genome Sequence of Coralloluteibacterium stylophorae LMG 29479T.</title>
        <authorList>
            <person name="Karlyshev A.V."/>
            <person name="Kudryashova E.B."/>
            <person name="Ariskina E.V."/>
            <person name="Conroy A.P."/>
            <person name="Abidueva E.Y."/>
        </authorList>
    </citation>
    <scope>NUCLEOTIDE SEQUENCE [LARGE SCALE GENOMIC DNA]</scope>
    <source>
        <strain evidence="4 5">LMG 29479</strain>
    </source>
</reference>
<dbReference type="GO" id="GO:0005829">
    <property type="term" value="C:cytosol"/>
    <property type="evidence" value="ECO:0007669"/>
    <property type="project" value="UniProtKB-ARBA"/>
</dbReference>
<dbReference type="PANTHER" id="PTHR43364:SF6">
    <property type="entry name" value="OXIDOREDUCTASE-RELATED"/>
    <property type="match status" value="1"/>
</dbReference>
<dbReference type="Gene3D" id="3.20.20.100">
    <property type="entry name" value="NADP-dependent oxidoreductase domain"/>
    <property type="match status" value="1"/>
</dbReference>
<reference evidence="3" key="2">
    <citation type="submission" date="2021-04" db="EMBL/GenBank/DDBJ databases">
        <authorList>
            <person name="Karlyshev A.V."/>
        </authorList>
    </citation>
    <scope>NUCLEOTIDE SEQUENCE</scope>
    <source>
        <strain evidence="3">LMG 29479</strain>
    </source>
</reference>
<dbReference type="GO" id="GO:0016491">
    <property type="term" value="F:oxidoreductase activity"/>
    <property type="evidence" value="ECO:0007669"/>
    <property type="project" value="UniProtKB-KW"/>
</dbReference>
<evidence type="ECO:0000259" key="2">
    <source>
        <dbReference type="Pfam" id="PF00248"/>
    </source>
</evidence>
<accession>A0A8J7VU96</accession>
<dbReference type="InterPro" id="IPR050523">
    <property type="entry name" value="AKR_Detox_Biosynth"/>
</dbReference>
<dbReference type="Proteomes" id="UP000675747">
    <property type="component" value="Unassembled WGS sequence"/>
</dbReference>
<sequence length="317" mass="34069">MPQLRGLGRSGLHVAPLAFGGNVFGWTADARTSFRLLDAFTDAGFNLVDTADVYSRWVDGHEGGESERVLGAWFAQGEGRRERVVLATKLGKPMGDDRRGLSPRYVREAVDASLRRLRTDRIDLYQAHEDDRGTPLEDTLGAFADLIREGKVRAIGASNYDAARLREALETSARLGLPRYESLQPHYNLADRAGYEAGLAAVAREHGIGVIPYFALAAGFLTGKYRSRADLAGRARAGMVEAYLDARGTRILAALDTVAAAHGATSAQVALAWLIGRPGITAPIVSATSLEQLEGTLQAPDLRLADDEIGRLDAASA</sequence>
<evidence type="ECO:0000313" key="5">
    <source>
        <dbReference type="Proteomes" id="UP000675747"/>
    </source>
</evidence>
<comment type="caution">
    <text evidence="3">The sequence shown here is derived from an EMBL/GenBank/DDBJ whole genome shotgun (WGS) entry which is preliminary data.</text>
</comment>
<dbReference type="SUPFAM" id="SSF51430">
    <property type="entry name" value="NAD(P)-linked oxidoreductase"/>
    <property type="match status" value="1"/>
</dbReference>
<gene>
    <name evidence="4" type="ORF">KB893_000565</name>
    <name evidence="3" type="ORF">KB893_07675</name>
</gene>
<dbReference type="PANTHER" id="PTHR43364">
    <property type="entry name" value="NADH-SPECIFIC METHYLGLYOXAL REDUCTASE-RELATED"/>
    <property type="match status" value="1"/>
</dbReference>
<dbReference type="RefSeq" id="WP_211926335.1">
    <property type="nucleotide sequence ID" value="NZ_JAGQFT020000001.1"/>
</dbReference>
<dbReference type="InterPro" id="IPR036812">
    <property type="entry name" value="NAD(P)_OxRdtase_dom_sf"/>
</dbReference>
<feature type="domain" description="NADP-dependent oxidoreductase" evidence="2">
    <location>
        <begin position="16"/>
        <end position="315"/>
    </location>
</feature>